<dbReference type="EMBL" id="JAKROA010000015">
    <property type="protein sequence ID" value="KAL5103847.1"/>
    <property type="molecule type" value="Genomic_DNA"/>
</dbReference>
<proteinExistence type="predicted"/>
<dbReference type="Proteomes" id="UP001651158">
    <property type="component" value="Unassembled WGS sequence"/>
</dbReference>
<comment type="caution">
    <text evidence="2">The sequence shown here is derived from an EMBL/GenBank/DDBJ whole genome shotgun (WGS) entry which is preliminary data.</text>
</comment>
<evidence type="ECO:0000256" key="1">
    <source>
        <dbReference type="SAM" id="SignalP"/>
    </source>
</evidence>
<evidence type="ECO:0000313" key="2">
    <source>
        <dbReference type="EMBL" id="KAL5103847.1"/>
    </source>
</evidence>
<evidence type="ECO:0000313" key="3">
    <source>
        <dbReference type="Proteomes" id="UP001651158"/>
    </source>
</evidence>
<gene>
    <name evidence="2" type="ORF">TcWFU_002031</name>
</gene>
<name>A0ABR4Q2L9_9CEST</name>
<protein>
    <submittedName>
        <fullName evidence="2">Uncharacterized protein</fullName>
    </submittedName>
</protein>
<feature type="chain" id="PRO_5045320256" evidence="1">
    <location>
        <begin position="17"/>
        <end position="250"/>
    </location>
</feature>
<feature type="signal peptide" evidence="1">
    <location>
        <begin position="1"/>
        <end position="16"/>
    </location>
</feature>
<sequence>MTSAVAAVLLCVVVSCRSPQVDVCQCLGTSATLFSPAYCWSALPCQCRFHVFRGEIPLTPVCYSQQPLPFSPVEQKTVQDPSETERTEEVERETPIKLIETLLNKAKVIDCQIQLFRDYPCLYRSSNGSNEYLTLKWRAHKVEGELNSMALRKEWGWLEVLPVPNHITLNELTRILGENLLEMRFLRPHHVIACFTSSDSAKSSVTSINSRFKFLKMLAKSLDEREVIGLLSDDGRKESRSDCTMSDVNV</sequence>
<keyword evidence="1" id="KW-0732">Signal</keyword>
<reference evidence="2 3" key="1">
    <citation type="journal article" date="2022" name="Front. Cell. Infect. Microbiol.">
        <title>The Genomes of Two Strains of Taenia crassiceps the Animal Model for the Study of Human Cysticercosis.</title>
        <authorList>
            <person name="Bobes R.J."/>
            <person name="Estrada K."/>
            <person name="Rios-Valencia D.G."/>
            <person name="Calderon-Gallegos A."/>
            <person name="de la Torre P."/>
            <person name="Carrero J.C."/>
            <person name="Sanchez-Flores A."/>
            <person name="Laclette J.P."/>
        </authorList>
    </citation>
    <scope>NUCLEOTIDE SEQUENCE [LARGE SCALE GENOMIC DNA]</scope>
    <source>
        <strain evidence="2">WFUcys</strain>
    </source>
</reference>
<keyword evidence="3" id="KW-1185">Reference proteome</keyword>
<organism evidence="2 3">
    <name type="scientific">Taenia crassiceps</name>
    <dbReference type="NCBI Taxonomy" id="6207"/>
    <lineage>
        <taxon>Eukaryota</taxon>
        <taxon>Metazoa</taxon>
        <taxon>Spiralia</taxon>
        <taxon>Lophotrochozoa</taxon>
        <taxon>Platyhelminthes</taxon>
        <taxon>Cestoda</taxon>
        <taxon>Eucestoda</taxon>
        <taxon>Cyclophyllidea</taxon>
        <taxon>Taeniidae</taxon>
        <taxon>Taenia</taxon>
    </lineage>
</organism>
<accession>A0ABR4Q2L9</accession>